<protein>
    <recommendedName>
        <fullName evidence="1">Transposable element Tc3 transposase-like DNA-binding HTH domain-containing protein</fullName>
    </recommendedName>
</protein>
<sequence>RKVSNSTNSLSGTRAELSLSVSRTTIWRTIKRNENIERGVMRRVPRLTDAHKHRRLELARTNMGTNWAKVIWSDEKKFNLDGCDGQRSHWHDMRKEPMYFSRKKFWWRLPDDLGGFLLQQEGRAGIRKLPYG</sequence>
<evidence type="ECO:0000313" key="2">
    <source>
        <dbReference type="EMBL" id="KHJ76130.1"/>
    </source>
</evidence>
<dbReference type="EMBL" id="KN612062">
    <property type="protein sequence ID" value="KHJ76130.1"/>
    <property type="molecule type" value="Genomic_DNA"/>
</dbReference>
<dbReference type="InterPro" id="IPR036397">
    <property type="entry name" value="RNaseH_sf"/>
</dbReference>
<name>A0A0B1RYV8_OESDE</name>
<dbReference type="GO" id="GO:0003676">
    <property type="term" value="F:nucleic acid binding"/>
    <property type="evidence" value="ECO:0007669"/>
    <property type="project" value="InterPro"/>
</dbReference>
<accession>A0A0B1RYV8</accession>
<dbReference type="Pfam" id="PF21517">
    <property type="entry name" value="HTH_Tnp_Tc3_2_like"/>
    <property type="match status" value="1"/>
</dbReference>
<dbReference type="Gene3D" id="1.10.10.10">
    <property type="entry name" value="Winged helix-like DNA-binding domain superfamily/Winged helix DNA-binding domain"/>
    <property type="match status" value="1"/>
</dbReference>
<dbReference type="InterPro" id="IPR036388">
    <property type="entry name" value="WH-like_DNA-bd_sf"/>
</dbReference>
<keyword evidence="3" id="KW-1185">Reference proteome</keyword>
<evidence type="ECO:0000259" key="1">
    <source>
        <dbReference type="Pfam" id="PF21517"/>
    </source>
</evidence>
<dbReference type="OrthoDB" id="5857894at2759"/>
<reference evidence="2 3" key="1">
    <citation type="submission" date="2014-03" db="EMBL/GenBank/DDBJ databases">
        <title>Draft genome of the hookworm Oesophagostomum dentatum.</title>
        <authorList>
            <person name="Mitreva M."/>
        </authorList>
    </citation>
    <scope>NUCLEOTIDE SEQUENCE [LARGE SCALE GENOMIC DNA]</scope>
    <source>
        <strain evidence="2 3">OD-Hann</strain>
    </source>
</reference>
<organism evidence="2 3">
    <name type="scientific">Oesophagostomum dentatum</name>
    <name type="common">Nodular worm</name>
    <dbReference type="NCBI Taxonomy" id="61180"/>
    <lineage>
        <taxon>Eukaryota</taxon>
        <taxon>Metazoa</taxon>
        <taxon>Ecdysozoa</taxon>
        <taxon>Nematoda</taxon>
        <taxon>Chromadorea</taxon>
        <taxon>Rhabditida</taxon>
        <taxon>Rhabditina</taxon>
        <taxon>Rhabditomorpha</taxon>
        <taxon>Strongyloidea</taxon>
        <taxon>Strongylidae</taxon>
        <taxon>Oesophagostomum</taxon>
    </lineage>
</organism>
<feature type="non-terminal residue" evidence="2">
    <location>
        <position position="1"/>
    </location>
</feature>
<dbReference type="Proteomes" id="UP000053660">
    <property type="component" value="Unassembled WGS sequence"/>
</dbReference>
<evidence type="ECO:0000313" key="3">
    <source>
        <dbReference type="Proteomes" id="UP000053660"/>
    </source>
</evidence>
<gene>
    <name evidence="2" type="ORF">OESDEN_24251</name>
</gene>
<dbReference type="InterPro" id="IPR048703">
    <property type="entry name" value="Tnp_Tc3-like_HTH"/>
</dbReference>
<dbReference type="Gene3D" id="3.30.420.10">
    <property type="entry name" value="Ribonuclease H-like superfamily/Ribonuclease H"/>
    <property type="match status" value="1"/>
</dbReference>
<dbReference type="AlphaFoldDB" id="A0A0B1RYV8"/>
<proteinExistence type="predicted"/>
<feature type="domain" description="Transposable element Tc3 transposase-like DNA-binding HTH" evidence="1">
    <location>
        <begin position="1"/>
        <end position="32"/>
    </location>
</feature>